<dbReference type="AlphaFoldDB" id="A0A6S6TAP6"/>
<evidence type="ECO:0000259" key="4">
    <source>
        <dbReference type="PROSITE" id="PS50887"/>
    </source>
</evidence>
<dbReference type="InterPro" id="IPR000160">
    <property type="entry name" value="GGDEF_dom"/>
</dbReference>
<protein>
    <submittedName>
        <fullName evidence="5">Diguanylate cyclase/phosphodiesterase (GGDEF &amp; EAL domains) with PAS/PAC sensor(S)</fullName>
    </submittedName>
</protein>
<evidence type="ECO:0000259" key="3">
    <source>
        <dbReference type="PROSITE" id="PS50883"/>
    </source>
</evidence>
<dbReference type="PROSITE" id="PS50887">
    <property type="entry name" value="GGDEF"/>
    <property type="match status" value="1"/>
</dbReference>
<dbReference type="Gene3D" id="3.40.50.2300">
    <property type="match status" value="1"/>
</dbReference>
<dbReference type="Pfam" id="PF00072">
    <property type="entry name" value="Response_reg"/>
    <property type="match status" value="1"/>
</dbReference>
<dbReference type="SMART" id="SM00448">
    <property type="entry name" value="REC"/>
    <property type="match status" value="1"/>
</dbReference>
<evidence type="ECO:0000256" key="1">
    <source>
        <dbReference type="PROSITE-ProRule" id="PRU00169"/>
    </source>
</evidence>
<reference evidence="5" key="1">
    <citation type="submission" date="2020-01" db="EMBL/GenBank/DDBJ databases">
        <authorList>
            <person name="Meier V. D."/>
            <person name="Meier V D."/>
        </authorList>
    </citation>
    <scope>NUCLEOTIDE SEQUENCE</scope>
    <source>
        <strain evidence="5">HLG_WM_MAG_06</strain>
    </source>
</reference>
<dbReference type="InterPro" id="IPR029787">
    <property type="entry name" value="Nucleotide_cyclase"/>
</dbReference>
<dbReference type="SMART" id="SM00052">
    <property type="entry name" value="EAL"/>
    <property type="match status" value="1"/>
</dbReference>
<feature type="domain" description="Response regulatory" evidence="2">
    <location>
        <begin position="6"/>
        <end position="120"/>
    </location>
</feature>
<feature type="domain" description="EAL" evidence="3">
    <location>
        <begin position="318"/>
        <end position="567"/>
    </location>
</feature>
<sequence length="567" mass="65110">MVNDFSILYIEDDRLTQKIVVNVLGTHFSKIFVASDGVEGIKLYHEKQPDIILSDIAMPNMNGIEMTKEIKKYNPHQKIALFTSYNDIEFLNKAINMGVDKYILKPFQSQQMFSALDEIVENLKQEKEKKSYTKELEFVSQHDELTGLLNRRQFFSMWDNLRYRSDREKKVVALLSIDLNKFKPINDTYGHEAGDLVLKQVAQNLLNSTRKEDLVARFGGDEFVVAIGFLQKNNQTLRFLDRIAKNFKEPVLYVDDDGIEHSIEISCSIGITFHTIKDKFQNLEALMRQADRAMYTAKQSKKLYSCFDEKEESKFKIKIQKSKEIKKGLYKGEFVLYYQPILNIETGEIASLESLIRWEHPREGVLTPDNFLPYIIDDTEMITHLGKWVVEQVFVQYETWLKEGHDIPLSINISFHELASANFILMLKDLLKEHSLVKPEQIIFEIVENIALQDIGLDESSLDEVKALGFKIALDNFGTGLSTLSSIKRFNIDSIKIDKSFVMNMLTDREDHSLVDASIQLARAFGYIVIAEGVESKEHLPVLLELGCNQAQGFGIARPMPANEVFS</sequence>
<gene>
    <name evidence="5" type="ORF">HELGO_WM22458</name>
</gene>
<dbReference type="CDD" id="cd01948">
    <property type="entry name" value="EAL"/>
    <property type="match status" value="1"/>
</dbReference>
<dbReference type="GO" id="GO:0000160">
    <property type="term" value="P:phosphorelay signal transduction system"/>
    <property type="evidence" value="ECO:0007669"/>
    <property type="project" value="InterPro"/>
</dbReference>
<dbReference type="Gene3D" id="3.30.70.270">
    <property type="match status" value="1"/>
</dbReference>
<dbReference type="InterPro" id="IPR050706">
    <property type="entry name" value="Cyclic-di-GMP_PDE-like"/>
</dbReference>
<organism evidence="5">
    <name type="scientific">uncultured Sulfurovum sp</name>
    <dbReference type="NCBI Taxonomy" id="269237"/>
    <lineage>
        <taxon>Bacteria</taxon>
        <taxon>Pseudomonadati</taxon>
        <taxon>Campylobacterota</taxon>
        <taxon>Epsilonproteobacteria</taxon>
        <taxon>Campylobacterales</taxon>
        <taxon>Sulfurovaceae</taxon>
        <taxon>Sulfurovum</taxon>
        <taxon>environmental samples</taxon>
    </lineage>
</organism>
<keyword evidence="1" id="KW-0597">Phosphoprotein</keyword>
<dbReference type="PANTHER" id="PTHR33121">
    <property type="entry name" value="CYCLIC DI-GMP PHOSPHODIESTERASE PDEF"/>
    <property type="match status" value="1"/>
</dbReference>
<dbReference type="FunFam" id="3.30.70.270:FF:000001">
    <property type="entry name" value="Diguanylate cyclase domain protein"/>
    <property type="match status" value="1"/>
</dbReference>
<dbReference type="Pfam" id="PF00563">
    <property type="entry name" value="EAL"/>
    <property type="match status" value="1"/>
</dbReference>
<name>A0A6S6TAP6_9BACT</name>
<proteinExistence type="predicted"/>
<dbReference type="CDD" id="cd01949">
    <property type="entry name" value="GGDEF"/>
    <property type="match status" value="1"/>
</dbReference>
<dbReference type="InterPro" id="IPR001633">
    <property type="entry name" value="EAL_dom"/>
</dbReference>
<dbReference type="NCBIfam" id="TIGR00254">
    <property type="entry name" value="GGDEF"/>
    <property type="match status" value="1"/>
</dbReference>
<dbReference type="InterPro" id="IPR011006">
    <property type="entry name" value="CheY-like_superfamily"/>
</dbReference>
<dbReference type="PROSITE" id="PS50110">
    <property type="entry name" value="RESPONSE_REGULATORY"/>
    <property type="match status" value="1"/>
</dbReference>
<evidence type="ECO:0000313" key="5">
    <source>
        <dbReference type="EMBL" id="CAA6816135.1"/>
    </source>
</evidence>
<dbReference type="GO" id="GO:0071111">
    <property type="term" value="F:cyclic-guanylate-specific phosphodiesterase activity"/>
    <property type="evidence" value="ECO:0007669"/>
    <property type="project" value="InterPro"/>
</dbReference>
<dbReference type="SMART" id="SM00267">
    <property type="entry name" value="GGDEF"/>
    <property type="match status" value="1"/>
</dbReference>
<dbReference type="PANTHER" id="PTHR33121:SF70">
    <property type="entry name" value="SIGNALING PROTEIN YKOW"/>
    <property type="match status" value="1"/>
</dbReference>
<evidence type="ECO:0000259" key="2">
    <source>
        <dbReference type="PROSITE" id="PS50110"/>
    </source>
</evidence>
<dbReference type="InterPro" id="IPR035919">
    <property type="entry name" value="EAL_sf"/>
</dbReference>
<dbReference type="SUPFAM" id="SSF52172">
    <property type="entry name" value="CheY-like"/>
    <property type="match status" value="1"/>
</dbReference>
<accession>A0A6S6TAP6</accession>
<dbReference type="SUPFAM" id="SSF141868">
    <property type="entry name" value="EAL domain-like"/>
    <property type="match status" value="1"/>
</dbReference>
<dbReference type="PROSITE" id="PS50883">
    <property type="entry name" value="EAL"/>
    <property type="match status" value="1"/>
</dbReference>
<feature type="domain" description="GGDEF" evidence="4">
    <location>
        <begin position="170"/>
        <end position="309"/>
    </location>
</feature>
<feature type="modified residue" description="4-aspartylphosphate" evidence="1">
    <location>
        <position position="55"/>
    </location>
</feature>
<dbReference type="InterPro" id="IPR043128">
    <property type="entry name" value="Rev_trsase/Diguanyl_cyclase"/>
</dbReference>
<dbReference type="InterPro" id="IPR001789">
    <property type="entry name" value="Sig_transdc_resp-reg_receiver"/>
</dbReference>
<dbReference type="Gene3D" id="3.20.20.450">
    <property type="entry name" value="EAL domain"/>
    <property type="match status" value="1"/>
</dbReference>
<dbReference type="EMBL" id="CACVAP010000084">
    <property type="protein sequence ID" value="CAA6816135.1"/>
    <property type="molecule type" value="Genomic_DNA"/>
</dbReference>
<dbReference type="SUPFAM" id="SSF55073">
    <property type="entry name" value="Nucleotide cyclase"/>
    <property type="match status" value="1"/>
</dbReference>
<dbReference type="CDD" id="cd17536">
    <property type="entry name" value="REC_YesN-like"/>
    <property type="match status" value="1"/>
</dbReference>
<dbReference type="Pfam" id="PF00990">
    <property type="entry name" value="GGDEF"/>
    <property type="match status" value="1"/>
</dbReference>